<evidence type="ECO:0000313" key="4">
    <source>
        <dbReference type="EMBL" id="KYN38704.1"/>
    </source>
</evidence>
<keyword evidence="3" id="KW-1133">Transmembrane helix</keyword>
<dbReference type="GO" id="GO:0016020">
    <property type="term" value="C:membrane"/>
    <property type="evidence" value="ECO:0007669"/>
    <property type="project" value="TreeGrafter"/>
</dbReference>
<dbReference type="GO" id="GO:0042626">
    <property type="term" value="F:ATPase-coupled transmembrane transporter activity"/>
    <property type="evidence" value="ECO:0007669"/>
    <property type="project" value="TreeGrafter"/>
</dbReference>
<sequence length="296" mass="33947">MGIMDEWLPKLMLEAIQGFCVVCGIMIMEAIINQWMLILIAILVILFFFSRNSPPSTWSSQGQLILKDVNMKYHKDPSILKDRPLHVVHGDDVMRLKLPANSFLVVGERERGNVCVDSKCTSFADVCDVELPKMLDASETLVLALSLSVNESNFESQPHREQNLRLIYAIRRTQLLYVSAKKRATRAIYNMTILIYNLLKTIQYLVEKIQYLNLNKCYKGWAIYCTDALIQDTIRSSFKKCIVITIAHRLSTIIDSNRIIVMENDSIVEFGCPYELEQTKKTCEKNNDHCELNLSA</sequence>
<proteinExistence type="predicted"/>
<dbReference type="AlphaFoldDB" id="A0A151JXC3"/>
<organism evidence="4 5">
    <name type="scientific">Trachymyrmex septentrionalis</name>
    <dbReference type="NCBI Taxonomy" id="34720"/>
    <lineage>
        <taxon>Eukaryota</taxon>
        <taxon>Metazoa</taxon>
        <taxon>Ecdysozoa</taxon>
        <taxon>Arthropoda</taxon>
        <taxon>Hexapoda</taxon>
        <taxon>Insecta</taxon>
        <taxon>Pterygota</taxon>
        <taxon>Neoptera</taxon>
        <taxon>Endopterygota</taxon>
        <taxon>Hymenoptera</taxon>
        <taxon>Apocrita</taxon>
        <taxon>Aculeata</taxon>
        <taxon>Formicoidea</taxon>
        <taxon>Formicidae</taxon>
        <taxon>Myrmicinae</taxon>
        <taxon>Trachymyrmex</taxon>
    </lineage>
</organism>
<evidence type="ECO:0000256" key="3">
    <source>
        <dbReference type="SAM" id="Phobius"/>
    </source>
</evidence>
<dbReference type="SUPFAM" id="SSF52540">
    <property type="entry name" value="P-loop containing nucleoside triphosphate hydrolases"/>
    <property type="match status" value="1"/>
</dbReference>
<evidence type="ECO:0000256" key="1">
    <source>
        <dbReference type="ARBA" id="ARBA00022741"/>
    </source>
</evidence>
<dbReference type="Gene3D" id="3.40.50.300">
    <property type="entry name" value="P-loop containing nucleotide triphosphate hydrolases"/>
    <property type="match status" value="1"/>
</dbReference>
<dbReference type="InterPro" id="IPR027417">
    <property type="entry name" value="P-loop_NTPase"/>
</dbReference>
<evidence type="ECO:0000256" key="2">
    <source>
        <dbReference type="ARBA" id="ARBA00022840"/>
    </source>
</evidence>
<dbReference type="STRING" id="34720.A0A151JXC3"/>
<feature type="transmembrane region" description="Helical" evidence="3">
    <location>
        <begin position="16"/>
        <end position="49"/>
    </location>
</feature>
<keyword evidence="1" id="KW-0547">Nucleotide-binding</keyword>
<dbReference type="Proteomes" id="UP000078541">
    <property type="component" value="Unassembled WGS sequence"/>
</dbReference>
<accession>A0A151JXC3</accession>
<protein>
    <submittedName>
        <fullName evidence="4">Canalicular multispecific organic anion transporter 1</fullName>
    </submittedName>
</protein>
<reference evidence="4 5" key="1">
    <citation type="submission" date="2016-03" db="EMBL/GenBank/DDBJ databases">
        <title>Trachymyrmex septentrionalis WGS genome.</title>
        <authorList>
            <person name="Nygaard S."/>
            <person name="Hu H."/>
            <person name="Boomsma J."/>
            <person name="Zhang G."/>
        </authorList>
    </citation>
    <scope>NUCLEOTIDE SEQUENCE [LARGE SCALE GENOMIC DNA]</scope>
    <source>
        <strain evidence="4">Tsep2-gDNA-1</strain>
        <tissue evidence="4">Whole body</tissue>
    </source>
</reference>
<dbReference type="GO" id="GO:0005524">
    <property type="term" value="F:ATP binding"/>
    <property type="evidence" value="ECO:0007669"/>
    <property type="project" value="UniProtKB-KW"/>
</dbReference>
<dbReference type="PANTHER" id="PTHR24223">
    <property type="entry name" value="ATP-BINDING CASSETTE SUB-FAMILY C"/>
    <property type="match status" value="1"/>
</dbReference>
<keyword evidence="3" id="KW-0472">Membrane</keyword>
<evidence type="ECO:0000313" key="5">
    <source>
        <dbReference type="Proteomes" id="UP000078541"/>
    </source>
</evidence>
<dbReference type="InterPro" id="IPR050173">
    <property type="entry name" value="ABC_transporter_C-like"/>
</dbReference>
<name>A0A151JXC3_9HYME</name>
<keyword evidence="3" id="KW-0812">Transmembrane</keyword>
<dbReference type="EMBL" id="KQ981637">
    <property type="protein sequence ID" value="KYN38704.1"/>
    <property type="molecule type" value="Genomic_DNA"/>
</dbReference>
<keyword evidence="2" id="KW-0067">ATP-binding</keyword>
<gene>
    <name evidence="4" type="ORF">ALC56_06913</name>
</gene>
<keyword evidence="5" id="KW-1185">Reference proteome</keyword>